<evidence type="ECO:0000256" key="3">
    <source>
        <dbReference type="ARBA" id="ARBA00022723"/>
    </source>
</evidence>
<feature type="domain" description="Cytochrome c" evidence="8">
    <location>
        <begin position="214"/>
        <end position="299"/>
    </location>
</feature>
<evidence type="ECO:0000313" key="9">
    <source>
        <dbReference type="EMBL" id="TDB57365.1"/>
    </source>
</evidence>
<dbReference type="GO" id="GO:0009055">
    <property type="term" value="F:electron transfer activity"/>
    <property type="evidence" value="ECO:0007669"/>
    <property type="project" value="InterPro"/>
</dbReference>
<evidence type="ECO:0000256" key="4">
    <source>
        <dbReference type="ARBA" id="ARBA00022982"/>
    </source>
</evidence>
<gene>
    <name evidence="9" type="ORF">EZE20_23615</name>
</gene>
<dbReference type="GO" id="GO:0005506">
    <property type="term" value="F:iron ion binding"/>
    <property type="evidence" value="ECO:0007669"/>
    <property type="project" value="InterPro"/>
</dbReference>
<dbReference type="InterPro" id="IPR002324">
    <property type="entry name" value="Cyt_c_ID"/>
</dbReference>
<dbReference type="InterPro" id="IPR036909">
    <property type="entry name" value="Cyt_c-like_dom_sf"/>
</dbReference>
<name>A0A4V2X7U7_9BACT</name>
<protein>
    <submittedName>
        <fullName evidence="9">C-type cytochrome</fullName>
    </submittedName>
</protein>
<keyword evidence="1" id="KW-0813">Transport</keyword>
<dbReference type="EMBL" id="SMJU01000027">
    <property type="protein sequence ID" value="TDB57365.1"/>
    <property type="molecule type" value="Genomic_DNA"/>
</dbReference>
<dbReference type="SUPFAM" id="SSF46626">
    <property type="entry name" value="Cytochrome c"/>
    <property type="match status" value="1"/>
</dbReference>
<accession>A0A4V2X7U7</accession>
<dbReference type="RefSeq" id="WP_132122441.1">
    <property type="nucleotide sequence ID" value="NZ_SMJU01000027.1"/>
</dbReference>
<feature type="signal peptide" evidence="7">
    <location>
        <begin position="1"/>
        <end position="21"/>
    </location>
</feature>
<dbReference type="Gene3D" id="1.10.760.10">
    <property type="entry name" value="Cytochrome c-like domain"/>
    <property type="match status" value="1"/>
</dbReference>
<comment type="caution">
    <text evidence="9">The sequence shown here is derived from an EMBL/GenBank/DDBJ whole genome shotgun (WGS) entry which is preliminary data.</text>
</comment>
<evidence type="ECO:0000256" key="1">
    <source>
        <dbReference type="ARBA" id="ARBA00022448"/>
    </source>
</evidence>
<proteinExistence type="predicted"/>
<keyword evidence="2 6" id="KW-0349">Heme</keyword>
<dbReference type="AlphaFoldDB" id="A0A4V2X7U7"/>
<reference evidence="9 10" key="1">
    <citation type="submission" date="2019-02" db="EMBL/GenBank/DDBJ databases">
        <title>Arundinibacter roseus gen. nov., sp. nov., a new member of the family Cytophagaceae.</title>
        <authorList>
            <person name="Szuroczki S."/>
            <person name="Khayer B."/>
            <person name="Sproer C."/>
            <person name="Toumi M."/>
            <person name="Szabo A."/>
            <person name="Felfoldi T."/>
            <person name="Schumann P."/>
            <person name="Toth E."/>
        </authorList>
    </citation>
    <scope>NUCLEOTIDE SEQUENCE [LARGE SCALE GENOMIC DNA]</scope>
    <source>
        <strain evidence="9 10">DMA-k-7a</strain>
    </source>
</reference>
<evidence type="ECO:0000256" key="2">
    <source>
        <dbReference type="ARBA" id="ARBA00022617"/>
    </source>
</evidence>
<keyword evidence="7" id="KW-0732">Signal</keyword>
<evidence type="ECO:0000256" key="6">
    <source>
        <dbReference type="PIRSR" id="PIRSR602324-1"/>
    </source>
</evidence>
<dbReference type="InterPro" id="IPR011041">
    <property type="entry name" value="Quinoprot_gluc/sorb_DH_b-prop"/>
</dbReference>
<evidence type="ECO:0000256" key="7">
    <source>
        <dbReference type="SAM" id="SignalP"/>
    </source>
</evidence>
<dbReference type="SUPFAM" id="SSF50952">
    <property type="entry name" value="Soluble quinoprotein glucose dehydrogenase"/>
    <property type="match status" value="1"/>
</dbReference>
<feature type="binding site" description="covalent" evidence="6">
    <location>
        <position position="277"/>
    </location>
    <ligand>
        <name>heme c</name>
        <dbReference type="ChEBI" id="CHEBI:61717"/>
    </ligand>
</feature>
<dbReference type="Pfam" id="PF00034">
    <property type="entry name" value="Cytochrom_C"/>
    <property type="match status" value="1"/>
</dbReference>
<sequence>MKWLFLLLNSFLFHSLTTAQALRQTAERPQEVWATRSVLDQKPRMLTLALHSDAWAAYDLANGVLYKVWKGGVAMDGAPYTGKKEVQPTSWGTAYWVDSAEASGWEVRQKGKIIPNTLRSKGYRIQNNQLTLLYELQIPSGKVIQISERPEWRSASESQAVFERVFTTRQVPDGMTVFVKSPTEIFPLLPNATTQKNLVFKPLPVQFPPKEKKSYAHKGQEIIERSDCLTCHEMQEMAVGPGFLQIANRYEPTAENRKMLVAKVQGGGAGAWGDGLMNPHPDLAESELESMIDYIFSLKPKEKPTPKTPANLVTTTQKRKASPGHGAPLEGVHPSYTLQTLHTPEFMPKVGAMAFLPDGRMLVSTWDVVGGLYIVEEVPGKSPKVKRIAQGLAEPLGLEVVDGKIYVLQKQELTQLIDQDGDEIIDEYRTICNSWGVTADFHEFSFGLVHKAGYFYATLSMAMRLRPDQKQLPDRGRTIKIAPDGSYASINYGLRTPNGIGLGVDNELFLLDNQGQWLPANKLIHVRPGDYHGMAWGLPDGPENGPRMTPPTLWLPEDEIGNSPSEPVLVREGIFKGQMLHGDVTHGGIKRDFLEKINGTYQGAVFRFSQGFEAGVNRLRWGPDGSLYVGQVGMKGGGWSWKERLAGLQKLTYNGKSTFEMLAIRIRPTGFEIEFTQPISQIILDQVPDFQIQQWRYEPTARYGGPKLDLVNLEISNAKLSKDGTRLLLDIAGLKKEQVVYFRLPETLKSMTGETLWSSEAWYTLNEFPEN</sequence>
<keyword evidence="4" id="KW-0249">Electron transport</keyword>
<dbReference type="InterPro" id="IPR011042">
    <property type="entry name" value="6-blade_b-propeller_TolB-like"/>
</dbReference>
<feature type="chain" id="PRO_5020426149" evidence="7">
    <location>
        <begin position="22"/>
        <end position="771"/>
    </location>
</feature>
<dbReference type="GO" id="GO:0020037">
    <property type="term" value="F:heme binding"/>
    <property type="evidence" value="ECO:0007669"/>
    <property type="project" value="InterPro"/>
</dbReference>
<dbReference type="PROSITE" id="PS51007">
    <property type="entry name" value="CYTC"/>
    <property type="match status" value="1"/>
</dbReference>
<comment type="PTM">
    <text evidence="6">Binds 1 heme c group covalently per subunit.</text>
</comment>
<dbReference type="OrthoDB" id="9814063at2"/>
<keyword evidence="5 6" id="KW-0408">Iron</keyword>
<evidence type="ECO:0000259" key="8">
    <source>
        <dbReference type="PROSITE" id="PS51007"/>
    </source>
</evidence>
<keyword evidence="10" id="KW-1185">Reference proteome</keyword>
<organism evidence="9 10">
    <name type="scientific">Arundinibacter roseus</name>
    <dbReference type="NCBI Taxonomy" id="2070510"/>
    <lineage>
        <taxon>Bacteria</taxon>
        <taxon>Pseudomonadati</taxon>
        <taxon>Bacteroidota</taxon>
        <taxon>Cytophagia</taxon>
        <taxon>Cytophagales</taxon>
        <taxon>Spirosomataceae</taxon>
        <taxon>Arundinibacter</taxon>
    </lineage>
</organism>
<feature type="binding site" description="covalent" evidence="6">
    <location>
        <position position="228"/>
    </location>
    <ligand>
        <name>heme c</name>
        <dbReference type="ChEBI" id="CHEBI:61717"/>
    </ligand>
</feature>
<evidence type="ECO:0000313" key="10">
    <source>
        <dbReference type="Proteomes" id="UP000295706"/>
    </source>
</evidence>
<dbReference type="PANTHER" id="PTHR33546">
    <property type="entry name" value="LARGE, MULTIFUNCTIONAL SECRETED PROTEIN-RELATED"/>
    <property type="match status" value="1"/>
</dbReference>
<feature type="binding site" description="covalent" evidence="6">
    <location>
        <position position="232"/>
    </location>
    <ligand>
        <name>heme c</name>
        <dbReference type="ChEBI" id="CHEBI:61717"/>
    </ligand>
</feature>
<keyword evidence="3 6" id="KW-0479">Metal-binding</keyword>
<dbReference type="InterPro" id="IPR009056">
    <property type="entry name" value="Cyt_c-like_dom"/>
</dbReference>
<evidence type="ECO:0000256" key="5">
    <source>
        <dbReference type="ARBA" id="ARBA00023004"/>
    </source>
</evidence>
<dbReference type="Proteomes" id="UP000295706">
    <property type="component" value="Unassembled WGS sequence"/>
</dbReference>
<dbReference type="PANTHER" id="PTHR33546:SF1">
    <property type="entry name" value="LARGE, MULTIFUNCTIONAL SECRETED PROTEIN"/>
    <property type="match status" value="1"/>
</dbReference>
<dbReference type="Gene3D" id="2.120.10.30">
    <property type="entry name" value="TolB, C-terminal domain"/>
    <property type="match status" value="1"/>
</dbReference>
<dbReference type="PRINTS" id="PR00606">
    <property type="entry name" value="CYTCHROMECID"/>
</dbReference>